<dbReference type="RefSeq" id="WP_341876814.1">
    <property type="nucleotide sequence ID" value="NZ_CP121687.1"/>
</dbReference>
<organism evidence="1 2">
    <name type="scientific">Defluviitalea saccharophila</name>
    <dbReference type="NCBI Taxonomy" id="879970"/>
    <lineage>
        <taxon>Bacteria</taxon>
        <taxon>Bacillati</taxon>
        <taxon>Bacillota</taxon>
        <taxon>Clostridia</taxon>
        <taxon>Lachnospirales</taxon>
        <taxon>Defluviitaleaceae</taxon>
        <taxon>Defluviitalea</taxon>
    </lineage>
</organism>
<name>A0ABZ2Y716_9FIRM</name>
<protein>
    <submittedName>
        <fullName evidence="1">Uncharacterized protein</fullName>
    </submittedName>
</protein>
<sequence>MKENKTQSNLKKLINKVEKPSDSIWDKKNPLEEALRKSDDEVLAKAIRELLNKDLLN</sequence>
<reference evidence="1 2" key="1">
    <citation type="submission" date="2023-03" db="EMBL/GenBank/DDBJ databases">
        <title>Novel Species.</title>
        <authorList>
            <person name="Ma S."/>
        </authorList>
    </citation>
    <scope>NUCLEOTIDE SEQUENCE [LARGE SCALE GENOMIC DNA]</scope>
    <source>
        <strain evidence="1 2">LIND6LT2</strain>
    </source>
</reference>
<accession>A0ABZ2Y716</accession>
<gene>
    <name evidence="1" type="ORF">QBE51_13790</name>
</gene>
<dbReference type="EMBL" id="CP121687">
    <property type="protein sequence ID" value="WZL69826.1"/>
    <property type="molecule type" value="Genomic_DNA"/>
</dbReference>
<evidence type="ECO:0000313" key="2">
    <source>
        <dbReference type="Proteomes" id="UP001486565"/>
    </source>
</evidence>
<dbReference type="Proteomes" id="UP001486565">
    <property type="component" value="Chromosome"/>
</dbReference>
<proteinExistence type="predicted"/>
<keyword evidence="2" id="KW-1185">Reference proteome</keyword>
<evidence type="ECO:0000313" key="1">
    <source>
        <dbReference type="EMBL" id="WZL69826.1"/>
    </source>
</evidence>